<dbReference type="RefSeq" id="XP_028462386.1">
    <property type="nucleotide sequence ID" value="XM_028615750.1"/>
</dbReference>
<gene>
    <name evidence="1" type="ORF">SODALDRAFT_86013</name>
</gene>
<accession>A0A3N2PJH2</accession>
<protein>
    <submittedName>
        <fullName evidence="1">Uncharacterized protein</fullName>
    </submittedName>
</protein>
<dbReference type="Proteomes" id="UP000272025">
    <property type="component" value="Unassembled WGS sequence"/>
</dbReference>
<dbReference type="GeneID" id="39584227"/>
<name>A0A3N2PJH2_SODAK</name>
<reference evidence="1 2" key="1">
    <citation type="journal article" date="2018" name="Mol. Ecol.">
        <title>The obligate alkalophilic soda-lake fungus Sodiomyces alkalinus has shifted to a protein diet.</title>
        <authorList>
            <person name="Grum-Grzhimaylo A.A."/>
            <person name="Falkoski D.L."/>
            <person name="van den Heuvel J."/>
            <person name="Valero-Jimenez C.A."/>
            <person name="Min B."/>
            <person name="Choi I.G."/>
            <person name="Lipzen A."/>
            <person name="Daum C.G."/>
            <person name="Aanen D.K."/>
            <person name="Tsang A."/>
            <person name="Henrissat B."/>
            <person name="Bilanenko E.N."/>
            <person name="de Vries R.P."/>
            <person name="van Kan J.A.L."/>
            <person name="Grigoriev I.V."/>
            <person name="Debets A.J.M."/>
        </authorList>
    </citation>
    <scope>NUCLEOTIDE SEQUENCE [LARGE SCALE GENOMIC DNA]</scope>
    <source>
        <strain evidence="1 2">F11</strain>
    </source>
</reference>
<dbReference type="EMBL" id="ML119068">
    <property type="protein sequence ID" value="ROT34580.1"/>
    <property type="molecule type" value="Genomic_DNA"/>
</dbReference>
<evidence type="ECO:0000313" key="2">
    <source>
        <dbReference type="Proteomes" id="UP000272025"/>
    </source>
</evidence>
<keyword evidence="2" id="KW-1185">Reference proteome</keyword>
<proteinExistence type="predicted"/>
<sequence length="158" mass="18088">MCIRCACAGTVMSRIPVGRESKDKEIQRHREKLGLRRRRPRDLSATRYCIWTCLESPVTNPALVLNRGRSNWLRLCEFDGLGSRRQCPKRICRQPLTNHVRPKGPDSPVPDKVINLLALFITAGRIKLGRQAVRKKKKGKPRSAKVVSNIRRKGWVRA</sequence>
<dbReference type="AlphaFoldDB" id="A0A3N2PJH2"/>
<organism evidence="1 2">
    <name type="scientific">Sodiomyces alkalinus (strain CBS 110278 / VKM F-3762 / F11)</name>
    <name type="common">Alkaliphilic filamentous fungus</name>
    <dbReference type="NCBI Taxonomy" id="1314773"/>
    <lineage>
        <taxon>Eukaryota</taxon>
        <taxon>Fungi</taxon>
        <taxon>Dikarya</taxon>
        <taxon>Ascomycota</taxon>
        <taxon>Pezizomycotina</taxon>
        <taxon>Sordariomycetes</taxon>
        <taxon>Hypocreomycetidae</taxon>
        <taxon>Glomerellales</taxon>
        <taxon>Plectosphaerellaceae</taxon>
        <taxon>Sodiomyces</taxon>
    </lineage>
</organism>
<evidence type="ECO:0000313" key="1">
    <source>
        <dbReference type="EMBL" id="ROT34580.1"/>
    </source>
</evidence>